<accession>A0ACC1T7M8</accession>
<dbReference type="EMBL" id="JANHOG010000384">
    <property type="protein sequence ID" value="KAJ3554920.1"/>
    <property type="molecule type" value="Genomic_DNA"/>
</dbReference>
<sequence length="1976" mass="220108">MEASEDPRVVAVGWLSSFASALSSGDAEAVATLFLPDGWLRDILTFTWDNRSLEGRKKIIAYLSDTLPAKPISEVKLLEEQHFQPVFVPVGSRQVIEFGYAFETPIAYGQGFVRLLQDEQEEWKSLIVSTVIMDLKGHEEMPGRYNFEDSLQDICWGLSESTRKAQIESNPHVIIIGGGQTGLNVAARFKQMNISTLIIERTKRVGDSWRQRYLSLALHTVREQHEMLYQPHPSNWPIFTPRDKVVSMLEAYAVSQDLIIWTSSTPKGQPTYDAEERQWTITIDHDGVEVVLHPAHIVLATGAGNSSIDICEDLVKGGAKSVTMVQRSSTCVASRKNVNKHITELWAPGIPTEVADFKNASIPNGLIKKTMISMQAEAWEEEKELHDKLRKGGLKLNLGPDGAGLQLLITERYGGYWLDKGGADLIESGDIKIKQGTQPTSFTSTGLLFADGSELPADAVIWATGYINTRELNKKVFGADVIEKTSEVWGLDEEGELKGSYRPSGHPGLWYATGAFFNSRFQSKQLLPSSMSSKKSLAVLSFSGDRFFEGASNDDLIYPQALRCRTSMSNAEAVLRGGRTGSSPELLRALHSQCSIVRADCSLVVQRSTINRLPVELLIIIFLVVAGTSDHDDAWLNVLRLAHVCSLWRGILLAYGEPWSTLPSWDFMSANGEITNFLIERSRRAPLRIEYGAKIPNEWQKSFIQAYMSRFRNFGTTLLSDSMDQVQQHATRGRTQVFPYLFLSRAMRLDSLQLTGCRLAYTPANYQNLVSLDLNLISLRRGVDYEDSILTAIINSPNLRDLAIRAHYDLCLLCDDWNPSLDDMPAPQSRRYALQHLSRLELNLPLPYMLLILGAVTLPDPHTIDSIVLSVCSLSPTSKRHFKITDVLSPQYIPANLLENTYDWTVRNYWYSDDPNEFTEGFVPELCLSMDCRGVAVCSNDQHHYEISVRFHNLDDSMHFVDKLSGVCLSMVNQLEYHTGSNTTDALATNMPNRVKLSSLLELTPSILSLDLWVDNCEAAFNSGDSYSPFYVRGGTASLNPELCKNLEELRVRFTHCWNLTAFQEIAALCKSLPCLRRLAVSSQCYACFKEEDDHKEVAQAVKQLGLPYESVDSKLQLGICVTEPRTWYPGEVTPRSRDGNAVAATVDLNLLLHNDEDYNRPGLAGCFANVYWFDPCTVFYHQNQYVEYVPLPIFDELANFSFHDRGMSSDGVQITIPDFDDDNDFTSTPLFGRPAGSLWGAAASGQTSPVVSTPVLDRGDRNYFHSRGDSVASEDSSHSIQFAARKFKAPFVHTSHSSLATSSSSPFSKKTSFASLRNAFKKSSDSVPPPVPILDHQAYPVLKNPFNRSTSSLAQHSHGRPSIHASPTQFRPSTPASGDSKPRGQSRSRGHASAKSQHSHSGSIFHTSDAGSDLGHGAIYVPSLSPPPVPPVPEYFPGHGFGDEEQDDDNVVVEARTPADFALHAIFIRFAASAEALILDFVEQPDDREPQLLSYMGPGVDPTFDALLQSLGKIAQKHAKPVVESVMRWRKGQTEAGSHDLHPLYSGSSKSRVLPSSSYDAEALLTERRSLASIYIMCRALAVITQSLSRDSLSDAAGNELEATIFERLRDPDVKLLTSSSNHRLNSELYAVLLGNLANIRFESVTDRYLTELAPVAAGQVPKDSDFKYEHLVRCIRHVWPPESFEEGAEFLESLSKSFENAHGFRLKSVFADTLTHLLYGIANTAQAEVNHPQWAKAIEVIHPKVRDMANKPRYWHVAFPLAVVSLCVAPREYFLRNWMSLIEGAISKLKVNLDKPFRIPVLNSILRLLWTYLYRCHESASTAATKVETLLRHFFPSNRLAVFPQEDRIELFAYMVHFVLSRHFDIGSELCLELLQERNINSQSNNVMNHLAQDRMSIAVQAILLSIHLLEKEDQGVPVPVWPSPMDFSAVPSEKQAGPISSNAATSASRPSPWRATRVLAGCPYSTTSGPRRV</sequence>
<keyword evidence="2" id="KW-1185">Reference proteome</keyword>
<comment type="caution">
    <text evidence="1">The sequence shown here is derived from an EMBL/GenBank/DDBJ whole genome shotgun (WGS) entry which is preliminary data.</text>
</comment>
<evidence type="ECO:0000313" key="2">
    <source>
        <dbReference type="Proteomes" id="UP001148662"/>
    </source>
</evidence>
<organism evidence="1 2">
    <name type="scientific">Phlebia brevispora</name>
    <dbReference type="NCBI Taxonomy" id="194682"/>
    <lineage>
        <taxon>Eukaryota</taxon>
        <taxon>Fungi</taxon>
        <taxon>Dikarya</taxon>
        <taxon>Basidiomycota</taxon>
        <taxon>Agaricomycotina</taxon>
        <taxon>Agaricomycetes</taxon>
        <taxon>Polyporales</taxon>
        <taxon>Meruliaceae</taxon>
        <taxon>Phlebia</taxon>
    </lineage>
</organism>
<protein>
    <submittedName>
        <fullName evidence="1">Uncharacterized protein</fullName>
    </submittedName>
</protein>
<gene>
    <name evidence="1" type="ORF">NM688_g2858</name>
</gene>
<reference evidence="1" key="1">
    <citation type="submission" date="2022-07" db="EMBL/GenBank/DDBJ databases">
        <title>Genome Sequence of Phlebia brevispora.</title>
        <authorList>
            <person name="Buettner E."/>
        </authorList>
    </citation>
    <scope>NUCLEOTIDE SEQUENCE</scope>
    <source>
        <strain evidence="1">MPL23</strain>
    </source>
</reference>
<proteinExistence type="predicted"/>
<evidence type="ECO:0000313" key="1">
    <source>
        <dbReference type="EMBL" id="KAJ3554920.1"/>
    </source>
</evidence>
<dbReference type="Proteomes" id="UP001148662">
    <property type="component" value="Unassembled WGS sequence"/>
</dbReference>
<name>A0ACC1T7M8_9APHY</name>